<dbReference type="AlphaFoldDB" id="A0A6L2Q7H3"/>
<keyword evidence="8 11" id="KW-1133">Transmembrane helix</keyword>
<comment type="subcellular location">
    <subcellularLocation>
        <location evidence="1">Membrane</location>
        <topology evidence="1">Single-pass type IV membrane protein</topology>
    </subcellularLocation>
</comment>
<keyword evidence="7" id="KW-0106">Calcium</keyword>
<keyword evidence="3" id="KW-0813">Transport</keyword>
<evidence type="ECO:0000256" key="9">
    <source>
        <dbReference type="ARBA" id="ARBA00023136"/>
    </source>
</evidence>
<keyword evidence="6" id="KW-0677">Repeat</keyword>
<feature type="coiled-coil region" evidence="10">
    <location>
        <begin position="308"/>
        <end position="342"/>
    </location>
</feature>
<dbReference type="PANTHER" id="PTHR23055">
    <property type="entry name" value="CALCIUM BINDING PROTEINS"/>
    <property type="match status" value="1"/>
</dbReference>
<dbReference type="InParanoid" id="A0A6L2Q7H3"/>
<reference evidence="14" key="1">
    <citation type="submission" date="2020-01" db="EMBL/GenBank/DDBJ databases">
        <title>Draft genome sequence of the Termite Coptotermes fromosanus.</title>
        <authorList>
            <person name="Itakura S."/>
            <person name="Yosikawa Y."/>
            <person name="Umezawa K."/>
        </authorList>
    </citation>
    <scope>NUCLEOTIDE SEQUENCE [LARGE SCALE GENOMIC DNA]</scope>
</reference>
<evidence type="ECO:0000256" key="3">
    <source>
        <dbReference type="ARBA" id="ARBA00022448"/>
    </source>
</evidence>
<evidence type="ECO:0000256" key="5">
    <source>
        <dbReference type="ARBA" id="ARBA00022723"/>
    </source>
</evidence>
<name>A0A6L2Q7H3_COPFO</name>
<dbReference type="Proteomes" id="UP000502823">
    <property type="component" value="Unassembled WGS sequence"/>
</dbReference>
<dbReference type="InterPro" id="IPR011992">
    <property type="entry name" value="EF-hand-dom_pair"/>
</dbReference>
<dbReference type="Pfam" id="PF03908">
    <property type="entry name" value="Sec20"/>
    <property type="match status" value="1"/>
</dbReference>
<dbReference type="GO" id="GO:0005509">
    <property type="term" value="F:calcium ion binding"/>
    <property type="evidence" value="ECO:0007669"/>
    <property type="project" value="InterPro"/>
</dbReference>
<dbReference type="OrthoDB" id="46868at2759"/>
<evidence type="ECO:0000313" key="13">
    <source>
        <dbReference type="EMBL" id="GFG40873.1"/>
    </source>
</evidence>
<dbReference type="PANTHER" id="PTHR23055:SF167">
    <property type="entry name" value="EF-HAND DOMAIN-CONTAINING PROTEIN"/>
    <property type="match status" value="1"/>
</dbReference>
<evidence type="ECO:0000256" key="11">
    <source>
        <dbReference type="SAM" id="Phobius"/>
    </source>
</evidence>
<evidence type="ECO:0000256" key="7">
    <source>
        <dbReference type="ARBA" id="ARBA00022837"/>
    </source>
</evidence>
<dbReference type="GO" id="GO:0016020">
    <property type="term" value="C:membrane"/>
    <property type="evidence" value="ECO:0007669"/>
    <property type="project" value="UniProtKB-SubCell"/>
</dbReference>
<dbReference type="FunFam" id="1.10.238.10:FF:000009">
    <property type="entry name" value="Visinin-like protein 1"/>
    <property type="match status" value="1"/>
</dbReference>
<dbReference type="InterPro" id="IPR056173">
    <property type="entry name" value="Sec20_C"/>
</dbReference>
<feature type="domain" description="EF-hand" evidence="12">
    <location>
        <begin position="163"/>
        <end position="198"/>
    </location>
</feature>
<dbReference type="Gene3D" id="1.10.238.10">
    <property type="entry name" value="EF-hand"/>
    <property type="match status" value="1"/>
</dbReference>
<feature type="domain" description="EF-hand" evidence="12">
    <location>
        <begin position="209"/>
        <end position="244"/>
    </location>
</feature>
<organism evidence="13 14">
    <name type="scientific">Coptotermes formosanus</name>
    <name type="common">Formosan subterranean termite</name>
    <dbReference type="NCBI Taxonomy" id="36987"/>
    <lineage>
        <taxon>Eukaryota</taxon>
        <taxon>Metazoa</taxon>
        <taxon>Ecdysozoa</taxon>
        <taxon>Arthropoda</taxon>
        <taxon>Hexapoda</taxon>
        <taxon>Insecta</taxon>
        <taxon>Pterygota</taxon>
        <taxon>Neoptera</taxon>
        <taxon>Polyneoptera</taxon>
        <taxon>Dictyoptera</taxon>
        <taxon>Blattodea</taxon>
        <taxon>Blattoidea</taxon>
        <taxon>Termitoidae</taxon>
        <taxon>Rhinotermitidae</taxon>
        <taxon>Coptotermes</taxon>
    </lineage>
</organism>
<evidence type="ECO:0000259" key="12">
    <source>
        <dbReference type="PROSITE" id="PS50222"/>
    </source>
</evidence>
<protein>
    <recommendedName>
        <fullName evidence="12">EF-hand domain-containing protein</fullName>
    </recommendedName>
</protein>
<evidence type="ECO:0000256" key="1">
    <source>
        <dbReference type="ARBA" id="ARBA00004211"/>
    </source>
</evidence>
<gene>
    <name evidence="13" type="ORF">Cfor_08903</name>
</gene>
<dbReference type="SMART" id="SM00054">
    <property type="entry name" value="EFh"/>
    <property type="match status" value="3"/>
</dbReference>
<keyword evidence="4 11" id="KW-0812">Transmembrane</keyword>
<feature type="transmembrane region" description="Helical" evidence="11">
    <location>
        <begin position="515"/>
        <end position="538"/>
    </location>
</feature>
<dbReference type="InterPro" id="IPR002048">
    <property type="entry name" value="EF_hand_dom"/>
</dbReference>
<evidence type="ECO:0000313" key="14">
    <source>
        <dbReference type="Proteomes" id="UP000502823"/>
    </source>
</evidence>
<keyword evidence="9 11" id="KW-0472">Membrane</keyword>
<dbReference type="InterPro" id="IPR028846">
    <property type="entry name" value="Recoverin"/>
</dbReference>
<dbReference type="PRINTS" id="PR00450">
    <property type="entry name" value="RECOVERIN"/>
</dbReference>
<evidence type="ECO:0000256" key="4">
    <source>
        <dbReference type="ARBA" id="ARBA00022692"/>
    </source>
</evidence>
<dbReference type="InterPro" id="IPR018247">
    <property type="entry name" value="EF_Hand_1_Ca_BS"/>
</dbReference>
<evidence type="ECO:0000256" key="8">
    <source>
        <dbReference type="ARBA" id="ARBA00022989"/>
    </source>
</evidence>
<dbReference type="PROSITE" id="PS00018">
    <property type="entry name" value="EF_HAND_1"/>
    <property type="match status" value="2"/>
</dbReference>
<keyword evidence="10" id="KW-0175">Coiled coil</keyword>
<evidence type="ECO:0000256" key="2">
    <source>
        <dbReference type="ARBA" id="ARBA00006049"/>
    </source>
</evidence>
<proteinExistence type="inferred from homology"/>
<feature type="domain" description="EF-hand" evidence="12">
    <location>
        <begin position="127"/>
        <end position="162"/>
    </location>
</feature>
<dbReference type="SUPFAM" id="SSF47473">
    <property type="entry name" value="EF-hand"/>
    <property type="match status" value="1"/>
</dbReference>
<comment type="caution">
    <text evidence="13">The sequence shown here is derived from an EMBL/GenBank/DDBJ whole genome shotgun (WGS) entry which is preliminary data.</text>
</comment>
<dbReference type="PROSITE" id="PS50222">
    <property type="entry name" value="EF_HAND_2"/>
    <property type="match status" value="3"/>
</dbReference>
<feature type="transmembrane region" description="Helical" evidence="11">
    <location>
        <begin position="550"/>
        <end position="574"/>
    </location>
</feature>
<comment type="similarity">
    <text evidence="2">Belongs to the recoverin family.</text>
</comment>
<accession>A0A6L2Q7H3</accession>
<dbReference type="CDD" id="cd00051">
    <property type="entry name" value="EFh"/>
    <property type="match status" value="2"/>
</dbReference>
<sequence length="706" mass="79847">MATVINTENMQCLVSWPEHNTTIMQNTNGTGKVKKVKTQEGTKKCHCHRFSHWRPEQFNAGVEDDEGLGSPVVRYRPDNLDDITAATKFSKDEIRWVYRAFKQECPSGAINELTFKNIYAKFFPLGDSSQYAHYVFAALDREQSGTITFRDFMLGLSIVMKGTLQERLRWAFSLYDVNHDGYVTRAEMLAVISAIYDLMGDSGNAADHCPELHVNKIFKKLDLNNDGVITVDEFINYCSMWSGPCVIVHTKFVKYYDIIKSRNTDHRSNVERTKMDNMQVTSVRQEIVNFNLRIKALIQDIYTCQGPLEVLNELNREGRIKIANLRKQIEQLEILAKEQVKGTERTKLLAEVESHRQQLTSTYGAFRKANITCMLTIEKVNNKELFHDESEEATVRHRQRKDKEGLVKMSSDVTEQLLSISRHLAETSQHSADTLETLVNSSSNVQGIQDELQTTGSVITQSGKLLAKYGRRSCRTSFMNLPHSPVCFCHSAFPSFHRSHRPVLFTSYHYSKGPLSFMSLPVCGFVSFTSLQLVCVTCKSQLEGKWCMTWVLVTAPSFAVIIFLLAAAGFSTAIDIGQLICPRIPCTLIQSQCSVTNASDCGAGEKYVSHRQWCGCCSANCCGACVTGVGLHLRQSDYTFYEIKNNFRYKDCRLLESGAIIIHRKFISNNALGMKERVTLRLPWLRVTSHLGSHGHDKDCEKLGSL</sequence>
<evidence type="ECO:0000256" key="6">
    <source>
        <dbReference type="ARBA" id="ARBA00022737"/>
    </source>
</evidence>
<keyword evidence="5" id="KW-0479">Metal-binding</keyword>
<dbReference type="EMBL" id="BLKM01002739">
    <property type="protein sequence ID" value="GFG40873.1"/>
    <property type="molecule type" value="Genomic_DNA"/>
</dbReference>
<evidence type="ECO:0000256" key="10">
    <source>
        <dbReference type="SAM" id="Coils"/>
    </source>
</evidence>
<keyword evidence="14" id="KW-1185">Reference proteome</keyword>
<dbReference type="Pfam" id="PF13499">
    <property type="entry name" value="EF-hand_7"/>
    <property type="match status" value="1"/>
</dbReference>